<keyword evidence="2" id="KW-1185">Reference proteome</keyword>
<gene>
    <name evidence="1" type="ORF">SAMN05216255_1563</name>
</gene>
<organism evidence="1 2">
    <name type="scientific">Pseudomonas segetis</name>
    <dbReference type="NCBI Taxonomy" id="298908"/>
    <lineage>
        <taxon>Bacteria</taxon>
        <taxon>Pseudomonadati</taxon>
        <taxon>Pseudomonadota</taxon>
        <taxon>Gammaproteobacteria</taxon>
        <taxon>Pseudomonadales</taxon>
        <taxon>Pseudomonadaceae</taxon>
        <taxon>Pseudomonas</taxon>
    </lineage>
</organism>
<evidence type="ECO:0000313" key="2">
    <source>
        <dbReference type="Proteomes" id="UP000242915"/>
    </source>
</evidence>
<dbReference type="EMBL" id="FZOG01000002">
    <property type="protein sequence ID" value="SNS16365.1"/>
    <property type="molecule type" value="Genomic_DNA"/>
</dbReference>
<name>A0A239C7Y4_9PSED</name>
<sequence length="61" mass="6637">MVFLFLFLAACLFVLCAKSTGSIRIALAFCCLLNVAAAGKAIYTGDQYAYKLMPPEKTKIL</sequence>
<dbReference type="Proteomes" id="UP000242915">
    <property type="component" value="Unassembled WGS sequence"/>
</dbReference>
<reference evidence="2" key="1">
    <citation type="submission" date="2017-06" db="EMBL/GenBank/DDBJ databases">
        <authorList>
            <person name="Varghese N."/>
            <person name="Submissions S."/>
        </authorList>
    </citation>
    <scope>NUCLEOTIDE SEQUENCE [LARGE SCALE GENOMIC DNA]</scope>
    <source>
        <strain evidence="2">CIP 108523</strain>
    </source>
</reference>
<dbReference type="AlphaFoldDB" id="A0A239C7Y4"/>
<accession>A0A239C7Y4</accession>
<evidence type="ECO:0000313" key="1">
    <source>
        <dbReference type="EMBL" id="SNS16365.1"/>
    </source>
</evidence>
<proteinExistence type="predicted"/>
<protein>
    <submittedName>
        <fullName evidence="1">Uncharacterized protein</fullName>
    </submittedName>
</protein>